<keyword evidence="1" id="KW-0812">Transmembrane</keyword>
<sequence length="140" mass="15261">QIFRVQAAFFARSMPPSAAFALVGTVRIAAFAAVYALVRVVRILRGLFIGAAELLQFAVEFFFADLFGRAVVIAAFGAQDLRFGRFRVNHDALFGGFAVHQRADIRVLVRGEQHGGYAGQYQQGFEGLGDIHFGFLFAGG</sequence>
<keyword evidence="3" id="KW-1185">Reference proteome</keyword>
<protein>
    <submittedName>
        <fullName evidence="2">Uncharacterized protein</fullName>
    </submittedName>
</protein>
<gene>
    <name evidence="2" type="ORF">HMPREF9098_0751</name>
</gene>
<keyword evidence="1" id="KW-1133">Transmembrane helix</keyword>
<feature type="transmembrane region" description="Helical" evidence="1">
    <location>
        <begin position="18"/>
        <end position="38"/>
    </location>
</feature>
<evidence type="ECO:0000256" key="1">
    <source>
        <dbReference type="SAM" id="Phobius"/>
    </source>
</evidence>
<dbReference type="Proteomes" id="UP000004088">
    <property type="component" value="Unassembled WGS sequence"/>
</dbReference>
<organism evidence="2 3">
    <name type="scientific">Kingella denitrificans ATCC 33394</name>
    <dbReference type="NCBI Taxonomy" id="888741"/>
    <lineage>
        <taxon>Bacteria</taxon>
        <taxon>Pseudomonadati</taxon>
        <taxon>Pseudomonadota</taxon>
        <taxon>Betaproteobacteria</taxon>
        <taxon>Neisseriales</taxon>
        <taxon>Neisseriaceae</taxon>
        <taxon>Kingella</taxon>
    </lineage>
</organism>
<dbReference type="HOGENOM" id="CLU_1829403_0_0_4"/>
<evidence type="ECO:0000313" key="2">
    <source>
        <dbReference type="EMBL" id="EGC17940.1"/>
    </source>
</evidence>
<comment type="caution">
    <text evidence="2">The sequence shown here is derived from an EMBL/GenBank/DDBJ whole genome shotgun (WGS) entry which is preliminary data.</text>
</comment>
<evidence type="ECO:0000313" key="3">
    <source>
        <dbReference type="Proteomes" id="UP000004088"/>
    </source>
</evidence>
<accession>F0EXS6</accession>
<dbReference type="EMBL" id="AEWV01000013">
    <property type="protein sequence ID" value="EGC17940.1"/>
    <property type="molecule type" value="Genomic_DNA"/>
</dbReference>
<proteinExistence type="predicted"/>
<reference evidence="2 3" key="1">
    <citation type="submission" date="2011-01" db="EMBL/GenBank/DDBJ databases">
        <authorList>
            <person name="Muzny D."/>
            <person name="Qin X."/>
            <person name="Deng J."/>
            <person name="Jiang H."/>
            <person name="Liu Y."/>
            <person name="Qu J."/>
            <person name="Song X.-Z."/>
            <person name="Zhang L."/>
            <person name="Thornton R."/>
            <person name="Coyle M."/>
            <person name="Francisco L."/>
            <person name="Jackson L."/>
            <person name="Javaid M."/>
            <person name="Korchina V."/>
            <person name="Kovar C."/>
            <person name="Mata R."/>
            <person name="Mathew T."/>
            <person name="Ngo R."/>
            <person name="Nguyen L."/>
            <person name="Nguyen N."/>
            <person name="Okwuonu G."/>
            <person name="Ongeri F."/>
            <person name="Pham C."/>
            <person name="Simmons D."/>
            <person name="Wilczek-Boney K."/>
            <person name="Hale W."/>
            <person name="Jakkamsetti A."/>
            <person name="Pham P."/>
            <person name="Ruth R."/>
            <person name="San Lucas F."/>
            <person name="Warren J."/>
            <person name="Zhang J."/>
            <person name="Zhao Z."/>
            <person name="Zhou C."/>
            <person name="Zhu D."/>
            <person name="Lee S."/>
            <person name="Bess C."/>
            <person name="Blankenburg K."/>
            <person name="Forbes L."/>
            <person name="Fu Q."/>
            <person name="Gubbala S."/>
            <person name="Hirani K."/>
            <person name="Jayaseelan J.C."/>
            <person name="Lara F."/>
            <person name="Munidasa M."/>
            <person name="Palculict T."/>
            <person name="Patil S."/>
            <person name="Pu L.-L."/>
            <person name="Saada N."/>
            <person name="Tang L."/>
            <person name="Weissenberger G."/>
            <person name="Zhu Y."/>
            <person name="Hemphill L."/>
            <person name="Shang Y."/>
            <person name="Youmans B."/>
            <person name="Ayvaz T."/>
            <person name="Ross M."/>
            <person name="Santibanez J."/>
            <person name="Aqrawi P."/>
            <person name="Gross S."/>
            <person name="Joshi V."/>
            <person name="Fowler G."/>
            <person name="Nazareth L."/>
            <person name="Reid J."/>
            <person name="Worley K."/>
            <person name="Petrosino J."/>
            <person name="Highlander S."/>
            <person name="Gibbs R."/>
        </authorList>
    </citation>
    <scope>NUCLEOTIDE SEQUENCE [LARGE SCALE GENOMIC DNA]</scope>
    <source>
        <strain evidence="2 3">ATCC 33394</strain>
    </source>
</reference>
<dbReference type="AlphaFoldDB" id="F0EXS6"/>
<name>F0EXS6_9NEIS</name>
<feature type="non-terminal residue" evidence="2">
    <location>
        <position position="1"/>
    </location>
</feature>
<keyword evidence="1" id="KW-0472">Membrane</keyword>